<dbReference type="Gene3D" id="1.10.10.10">
    <property type="entry name" value="Winged helix-like DNA-binding domain superfamily/Winged helix DNA-binding domain"/>
    <property type="match status" value="1"/>
</dbReference>
<dbReference type="Pfam" id="PF02481">
    <property type="entry name" value="DNA_processg_A"/>
    <property type="match status" value="1"/>
</dbReference>
<dbReference type="Gene3D" id="3.40.50.450">
    <property type="match status" value="1"/>
</dbReference>
<comment type="similarity">
    <text evidence="1">Belongs to the DprA/Smf family.</text>
</comment>
<gene>
    <name evidence="5" type="primary">dprA</name>
    <name evidence="5" type="ORF">ESP57_03295</name>
</gene>
<dbReference type="Proteomes" id="UP000292935">
    <property type="component" value="Unassembled WGS sequence"/>
</dbReference>
<dbReference type="InterPro" id="IPR036388">
    <property type="entry name" value="WH-like_DNA-bd_sf"/>
</dbReference>
<protein>
    <submittedName>
        <fullName evidence="5">DNA-protecting protein DprA</fullName>
    </submittedName>
</protein>
<dbReference type="InterPro" id="IPR041614">
    <property type="entry name" value="DprA_WH"/>
</dbReference>
<organism evidence="5 6">
    <name type="scientific">Agromyces fucosus</name>
    <dbReference type="NCBI Taxonomy" id="41985"/>
    <lineage>
        <taxon>Bacteria</taxon>
        <taxon>Bacillati</taxon>
        <taxon>Actinomycetota</taxon>
        <taxon>Actinomycetes</taxon>
        <taxon>Micrococcales</taxon>
        <taxon>Microbacteriaceae</taxon>
        <taxon>Agromyces</taxon>
    </lineage>
</organism>
<proteinExistence type="inferred from homology"/>
<dbReference type="InterPro" id="IPR036390">
    <property type="entry name" value="WH_DNA-bd_sf"/>
</dbReference>
<dbReference type="EMBL" id="SDPO01000001">
    <property type="protein sequence ID" value="RXZ51328.1"/>
    <property type="molecule type" value="Genomic_DNA"/>
</dbReference>
<name>A0A4Q2JYI8_9MICO</name>
<dbReference type="PANTHER" id="PTHR43022:SF1">
    <property type="entry name" value="PROTEIN SMF"/>
    <property type="match status" value="1"/>
</dbReference>
<accession>A0A4Q2JYI8</accession>
<dbReference type="PANTHER" id="PTHR43022">
    <property type="entry name" value="PROTEIN SMF"/>
    <property type="match status" value="1"/>
</dbReference>
<dbReference type="NCBIfam" id="TIGR00732">
    <property type="entry name" value="dprA"/>
    <property type="match status" value="1"/>
</dbReference>
<evidence type="ECO:0000259" key="4">
    <source>
        <dbReference type="Pfam" id="PF17782"/>
    </source>
</evidence>
<comment type="caution">
    <text evidence="5">The sequence shown here is derived from an EMBL/GenBank/DDBJ whole genome shotgun (WGS) entry which is preliminary data.</text>
</comment>
<feature type="region of interest" description="Disordered" evidence="2">
    <location>
        <begin position="322"/>
        <end position="370"/>
    </location>
</feature>
<evidence type="ECO:0000313" key="6">
    <source>
        <dbReference type="Proteomes" id="UP000292935"/>
    </source>
</evidence>
<evidence type="ECO:0000256" key="1">
    <source>
        <dbReference type="ARBA" id="ARBA00006525"/>
    </source>
</evidence>
<reference evidence="5 6" key="1">
    <citation type="submission" date="2019-01" db="EMBL/GenBank/DDBJ databases">
        <authorList>
            <person name="Li J."/>
        </authorList>
    </citation>
    <scope>NUCLEOTIDE SEQUENCE [LARGE SCALE GENOMIC DNA]</scope>
    <source>
        <strain evidence="5 6">CCUG 35506</strain>
    </source>
</reference>
<dbReference type="SUPFAM" id="SSF102405">
    <property type="entry name" value="MCP/YpsA-like"/>
    <property type="match status" value="1"/>
</dbReference>
<dbReference type="GO" id="GO:0009294">
    <property type="term" value="P:DNA-mediated transformation"/>
    <property type="evidence" value="ECO:0007669"/>
    <property type="project" value="InterPro"/>
</dbReference>
<dbReference type="AlphaFoldDB" id="A0A4Q2JYI8"/>
<dbReference type="SUPFAM" id="SSF46785">
    <property type="entry name" value="Winged helix' DNA-binding domain"/>
    <property type="match status" value="1"/>
</dbReference>
<feature type="domain" description="DprA winged helix" evidence="4">
    <location>
        <begin position="356"/>
        <end position="408"/>
    </location>
</feature>
<dbReference type="Pfam" id="PF17782">
    <property type="entry name" value="WHD_DprA"/>
    <property type="match status" value="1"/>
</dbReference>
<evidence type="ECO:0000256" key="2">
    <source>
        <dbReference type="SAM" id="MobiDB-lite"/>
    </source>
</evidence>
<evidence type="ECO:0000313" key="5">
    <source>
        <dbReference type="EMBL" id="RXZ51328.1"/>
    </source>
</evidence>
<dbReference type="OrthoDB" id="9785707at2"/>
<dbReference type="InterPro" id="IPR003488">
    <property type="entry name" value="DprA"/>
</dbReference>
<dbReference type="InterPro" id="IPR057666">
    <property type="entry name" value="DrpA_SLOG"/>
</dbReference>
<evidence type="ECO:0000259" key="3">
    <source>
        <dbReference type="Pfam" id="PF02481"/>
    </source>
</evidence>
<keyword evidence="6" id="KW-1185">Reference proteome</keyword>
<sequence length="417" mass="42602">MRAALSSVRSVPIADADALDEIYARALLGSVAEPGDGFLGRAIDVIGAVGAATLLLESASPVDLVEALTNAGGSADLREAESGLGRWSPRLDLGAFGRALEQAARVGARLILPNDAAWPAGVDELGIHAPLGLWIRGREHALDGSSASISLVGARAATGYGEHVTMEASAGLVDRGFTVVSGGAYGIDGMAHRSALASGGTTVAFLAGGVDRFYPMGHEGLLSRIAETGAVVSELPCGAAPTKWRFLQRNRLIAAASEATVVLEAGYRSGSLNTAGHAAALGRPLGAVPGPVTSPASAGCHRLLREYDAICVTDAEQMAELVGGGPRSAASERRSPGSVSESADRGDRGDRGARGAAASPETVRVLDALSTRSPRELSDIARRCGMTPSAVMGVLGGLEAVGHVKRHPFGWLRVARS</sequence>
<feature type="compositionally biased region" description="Basic and acidic residues" evidence="2">
    <location>
        <begin position="342"/>
        <end position="353"/>
    </location>
</feature>
<feature type="domain" description="Smf/DprA SLOG" evidence="3">
    <location>
        <begin position="110"/>
        <end position="321"/>
    </location>
</feature>